<accession>A0A1F4SY19</accession>
<comment type="catalytic activity">
    <reaction evidence="9 10">
        <text>7-carboxy-7-carbaguanine + NH4(+) + 2 ATP = 7-cyano-7-carbaguanine + 2 AMP + 2 diphosphate + 2 H(+)</text>
        <dbReference type="Rhea" id="RHEA:27982"/>
        <dbReference type="ChEBI" id="CHEBI:15378"/>
        <dbReference type="ChEBI" id="CHEBI:28938"/>
        <dbReference type="ChEBI" id="CHEBI:30616"/>
        <dbReference type="ChEBI" id="CHEBI:33019"/>
        <dbReference type="ChEBI" id="CHEBI:45075"/>
        <dbReference type="ChEBI" id="CHEBI:61036"/>
        <dbReference type="ChEBI" id="CHEBI:456215"/>
        <dbReference type="EC" id="6.3.4.20"/>
    </reaction>
</comment>
<evidence type="ECO:0000256" key="10">
    <source>
        <dbReference type="HAMAP-Rule" id="MF_01633"/>
    </source>
</evidence>
<dbReference type="STRING" id="1802579.A2310_02335"/>
<protein>
    <recommendedName>
        <fullName evidence="8 10">7-cyano-7-deazaguanine synthase</fullName>
        <ecNumber evidence="8 10">6.3.4.20</ecNumber>
    </recommendedName>
    <alternativeName>
        <fullName evidence="10">7-cyano-7-carbaguanine synthase</fullName>
    </alternativeName>
    <alternativeName>
        <fullName evidence="10">PreQ(0) synthase</fullName>
    </alternativeName>
    <alternativeName>
        <fullName evidence="10">Queuosine biosynthesis protein QueC</fullName>
    </alternativeName>
</protein>
<dbReference type="HAMAP" id="MF_01633">
    <property type="entry name" value="QueC"/>
    <property type="match status" value="1"/>
</dbReference>
<dbReference type="CDD" id="cd01995">
    <property type="entry name" value="QueC-like"/>
    <property type="match status" value="1"/>
</dbReference>
<dbReference type="SUPFAM" id="SSF52402">
    <property type="entry name" value="Adenine nucleotide alpha hydrolases-like"/>
    <property type="match status" value="1"/>
</dbReference>
<evidence type="ECO:0000256" key="1">
    <source>
        <dbReference type="ARBA" id="ARBA00005061"/>
    </source>
</evidence>
<name>A0A1F4SY19_UNCSA</name>
<dbReference type="InterPro" id="IPR014729">
    <property type="entry name" value="Rossmann-like_a/b/a_fold"/>
</dbReference>
<comment type="cofactor">
    <cofactor evidence="10">
        <name>Zn(2+)</name>
        <dbReference type="ChEBI" id="CHEBI:29105"/>
    </cofactor>
    <text evidence="10">Binds 1 zinc ion per subunit.</text>
</comment>
<feature type="binding site" evidence="10">
    <location>
        <position position="188"/>
    </location>
    <ligand>
        <name>Zn(2+)</name>
        <dbReference type="ChEBI" id="CHEBI:29105"/>
    </ligand>
</feature>
<evidence type="ECO:0000256" key="4">
    <source>
        <dbReference type="ARBA" id="ARBA00022741"/>
    </source>
</evidence>
<sequence length="216" mass="24084">MNAKKSIILLSGGLDSATTLYYAKDKGYNCYVLIFDYGQRHKREIKSAVEIARQLKVPYQIVKIVLPWKGSALTDASVKIPIERTLSQISKDIPATYVPGRNTIFLSFALSYAEAIGAKFIFIGANVIDYSGYPDCRPQFLEAFQRLIKKGARDTEIAIKAPLIRKTKLQILKMAMKLGVPIDKTWSCYSGGETPCGVCDSCLIRNKAFSIMKKKV</sequence>
<organism evidence="11 12">
    <name type="scientific">candidate division WOR-1 bacterium RIFOXYB2_FULL_37_13</name>
    <dbReference type="NCBI Taxonomy" id="1802579"/>
    <lineage>
        <taxon>Bacteria</taxon>
        <taxon>Bacillati</taxon>
        <taxon>Saganbacteria</taxon>
    </lineage>
</organism>
<dbReference type="PANTHER" id="PTHR42914">
    <property type="entry name" value="7-CYANO-7-DEAZAGUANINE SYNTHASE"/>
    <property type="match status" value="1"/>
</dbReference>
<feature type="binding site" evidence="10">
    <location>
        <position position="199"/>
    </location>
    <ligand>
        <name>Zn(2+)</name>
        <dbReference type="ChEBI" id="CHEBI:29105"/>
    </ligand>
</feature>
<dbReference type="GO" id="GO:0008616">
    <property type="term" value="P:tRNA queuosine(34) biosynthetic process"/>
    <property type="evidence" value="ECO:0007669"/>
    <property type="project" value="UniProtKB-UniRule"/>
</dbReference>
<dbReference type="AlphaFoldDB" id="A0A1F4SY19"/>
<comment type="function">
    <text evidence="10">Catalyzes the ATP-dependent conversion of 7-carboxy-7-deazaguanine (CDG) to 7-cyano-7-deazaguanine (preQ(0)).</text>
</comment>
<keyword evidence="6 10" id="KW-0067">ATP-binding</keyword>
<dbReference type="EMBL" id="MEUB01000008">
    <property type="protein sequence ID" value="OGC24633.1"/>
    <property type="molecule type" value="Genomic_DNA"/>
</dbReference>
<evidence type="ECO:0000256" key="6">
    <source>
        <dbReference type="ARBA" id="ARBA00022840"/>
    </source>
</evidence>
<dbReference type="PANTHER" id="PTHR42914:SF1">
    <property type="entry name" value="7-CYANO-7-DEAZAGUANINE SYNTHASE"/>
    <property type="match status" value="1"/>
</dbReference>
<evidence type="ECO:0000256" key="8">
    <source>
        <dbReference type="ARBA" id="ARBA00039149"/>
    </source>
</evidence>
<dbReference type="PIRSF" id="PIRSF006293">
    <property type="entry name" value="ExsB"/>
    <property type="match status" value="1"/>
</dbReference>
<dbReference type="UniPathway" id="UPA00391"/>
<evidence type="ECO:0000313" key="12">
    <source>
        <dbReference type="Proteomes" id="UP000178417"/>
    </source>
</evidence>
<comment type="similarity">
    <text evidence="7 10">Belongs to the QueC family.</text>
</comment>
<keyword evidence="2 10" id="KW-0436">Ligase</keyword>
<evidence type="ECO:0000256" key="5">
    <source>
        <dbReference type="ARBA" id="ARBA00022833"/>
    </source>
</evidence>
<dbReference type="Proteomes" id="UP000178417">
    <property type="component" value="Unassembled WGS sequence"/>
</dbReference>
<comment type="pathway">
    <text evidence="1 10">Purine metabolism; 7-cyano-7-deazaguanine biosynthesis.</text>
</comment>
<feature type="binding site" evidence="10">
    <location>
        <begin position="10"/>
        <end position="20"/>
    </location>
    <ligand>
        <name>ATP</name>
        <dbReference type="ChEBI" id="CHEBI:30616"/>
    </ligand>
</feature>
<dbReference type="GO" id="GO:0016879">
    <property type="term" value="F:ligase activity, forming carbon-nitrogen bonds"/>
    <property type="evidence" value="ECO:0007669"/>
    <property type="project" value="UniProtKB-UniRule"/>
</dbReference>
<evidence type="ECO:0000256" key="2">
    <source>
        <dbReference type="ARBA" id="ARBA00022598"/>
    </source>
</evidence>
<evidence type="ECO:0000256" key="3">
    <source>
        <dbReference type="ARBA" id="ARBA00022723"/>
    </source>
</evidence>
<evidence type="ECO:0000313" key="11">
    <source>
        <dbReference type="EMBL" id="OGC24633.1"/>
    </source>
</evidence>
<gene>
    <name evidence="10" type="primary">queC</name>
    <name evidence="11" type="ORF">A2310_02335</name>
</gene>
<dbReference type="NCBIfam" id="TIGR00364">
    <property type="entry name" value="7-cyano-7-deazaguanine synthase QueC"/>
    <property type="match status" value="1"/>
</dbReference>
<dbReference type="EC" id="6.3.4.20" evidence="8 10"/>
<evidence type="ECO:0000256" key="7">
    <source>
        <dbReference type="ARBA" id="ARBA00037993"/>
    </source>
</evidence>
<keyword evidence="4 10" id="KW-0547">Nucleotide-binding</keyword>
<dbReference type="Gene3D" id="3.40.50.620">
    <property type="entry name" value="HUPs"/>
    <property type="match status" value="1"/>
</dbReference>
<keyword evidence="3 10" id="KW-0479">Metal-binding</keyword>
<keyword evidence="10" id="KW-0671">Queuosine biosynthesis</keyword>
<keyword evidence="5 10" id="KW-0862">Zinc</keyword>
<reference evidence="11 12" key="1">
    <citation type="journal article" date="2016" name="Nat. Commun.">
        <title>Thousands of microbial genomes shed light on interconnected biogeochemical processes in an aquifer system.</title>
        <authorList>
            <person name="Anantharaman K."/>
            <person name="Brown C.T."/>
            <person name="Hug L.A."/>
            <person name="Sharon I."/>
            <person name="Castelle C.J."/>
            <person name="Probst A.J."/>
            <person name="Thomas B.C."/>
            <person name="Singh A."/>
            <person name="Wilkins M.J."/>
            <person name="Karaoz U."/>
            <person name="Brodie E.L."/>
            <person name="Williams K.H."/>
            <person name="Hubbard S.S."/>
            <person name="Banfield J.F."/>
        </authorList>
    </citation>
    <scope>NUCLEOTIDE SEQUENCE [LARGE SCALE GENOMIC DNA]</scope>
</reference>
<dbReference type="InterPro" id="IPR018317">
    <property type="entry name" value="QueC"/>
</dbReference>
<dbReference type="Pfam" id="PF06508">
    <property type="entry name" value="QueC"/>
    <property type="match status" value="1"/>
</dbReference>
<feature type="binding site" evidence="10">
    <location>
        <position position="202"/>
    </location>
    <ligand>
        <name>Zn(2+)</name>
        <dbReference type="ChEBI" id="CHEBI:29105"/>
    </ligand>
</feature>
<comment type="caution">
    <text evidence="11">The sequence shown here is derived from an EMBL/GenBank/DDBJ whole genome shotgun (WGS) entry which is preliminary data.</text>
</comment>
<feature type="binding site" evidence="10">
    <location>
        <position position="196"/>
    </location>
    <ligand>
        <name>Zn(2+)</name>
        <dbReference type="ChEBI" id="CHEBI:29105"/>
    </ligand>
</feature>
<proteinExistence type="inferred from homology"/>
<dbReference type="GO" id="GO:0008270">
    <property type="term" value="F:zinc ion binding"/>
    <property type="evidence" value="ECO:0007669"/>
    <property type="project" value="UniProtKB-UniRule"/>
</dbReference>
<evidence type="ECO:0000256" key="9">
    <source>
        <dbReference type="ARBA" id="ARBA00047890"/>
    </source>
</evidence>
<dbReference type="GO" id="GO:0005524">
    <property type="term" value="F:ATP binding"/>
    <property type="evidence" value="ECO:0007669"/>
    <property type="project" value="UniProtKB-UniRule"/>
</dbReference>